<dbReference type="CDD" id="cd05233">
    <property type="entry name" value="SDR_c"/>
    <property type="match status" value="1"/>
</dbReference>
<dbReference type="GO" id="GO:0016491">
    <property type="term" value="F:oxidoreductase activity"/>
    <property type="evidence" value="ECO:0007669"/>
    <property type="project" value="UniProtKB-KW"/>
</dbReference>
<proteinExistence type="inferred from homology"/>
<dbReference type="AlphaFoldDB" id="A0A401QX77"/>
<comment type="similarity">
    <text evidence="1">Belongs to the short-chain dehydrogenases/reductases (SDR) family.</text>
</comment>
<dbReference type="PROSITE" id="PS00061">
    <property type="entry name" value="ADH_SHORT"/>
    <property type="match status" value="1"/>
</dbReference>
<evidence type="ECO:0000256" key="2">
    <source>
        <dbReference type="ARBA" id="ARBA00023002"/>
    </source>
</evidence>
<feature type="region of interest" description="Disordered" evidence="3">
    <location>
        <begin position="1"/>
        <end position="42"/>
    </location>
</feature>
<dbReference type="InterPro" id="IPR036291">
    <property type="entry name" value="NAD(P)-bd_dom_sf"/>
</dbReference>
<comment type="caution">
    <text evidence="4">The sequence shown here is derived from an EMBL/GenBank/DDBJ whole genome shotgun (WGS) entry which is preliminary data.</text>
</comment>
<evidence type="ECO:0000256" key="1">
    <source>
        <dbReference type="ARBA" id="ARBA00006484"/>
    </source>
</evidence>
<evidence type="ECO:0000256" key="3">
    <source>
        <dbReference type="SAM" id="MobiDB-lite"/>
    </source>
</evidence>
<gene>
    <name evidence="4" type="ORF">SALB_02663</name>
</gene>
<protein>
    <submittedName>
        <fullName evidence="4">Oxidoreductase</fullName>
    </submittedName>
</protein>
<dbReference type="Pfam" id="PF00106">
    <property type="entry name" value="adh_short"/>
    <property type="match status" value="1"/>
</dbReference>
<dbReference type="PANTHER" id="PTHR43477">
    <property type="entry name" value="DIHYDROANTICAPSIN 7-DEHYDROGENASE"/>
    <property type="match status" value="1"/>
</dbReference>
<name>A0A401QX77_STRNR</name>
<dbReference type="PANTHER" id="PTHR43477:SF1">
    <property type="entry name" value="DIHYDROANTICAPSIN 7-DEHYDROGENASE"/>
    <property type="match status" value="1"/>
</dbReference>
<sequence>MRNVRTEQDQNGLRSVRNDQNTRATAVQGQDEEATEMVTSTGGQGPLDGAVIAVAGAAGPAGRATLLRLAEAGAVVVGSDSNPERLAEAVDAARYAHGGATVIGETVDLLDLDQTREWAARTEKEFGRVDGVVHLVGGWRGCSTFTETDLADWDTLHRLLVRTVQHTSLAFYDALERSGNGRYLLISAAGASKPTAGNAAYAASKAAAEAWTLAMADGFRKAGGEDGPRAAAAILVVKALVNDQMRAERPNAKFAGFTDVTELAEAIAGVWNRPAQEVNGQRLWLTPKP</sequence>
<dbReference type="Proteomes" id="UP000288351">
    <property type="component" value="Unassembled WGS sequence"/>
</dbReference>
<keyword evidence="2" id="KW-0560">Oxidoreductase</keyword>
<dbReference type="EMBL" id="BHXC01000006">
    <property type="protein sequence ID" value="GCB89970.1"/>
    <property type="molecule type" value="Genomic_DNA"/>
</dbReference>
<evidence type="ECO:0000313" key="4">
    <source>
        <dbReference type="EMBL" id="GCB89970.1"/>
    </source>
</evidence>
<accession>A0A401QX77</accession>
<evidence type="ECO:0000313" key="5">
    <source>
        <dbReference type="Proteomes" id="UP000288351"/>
    </source>
</evidence>
<dbReference type="Gene3D" id="3.40.50.720">
    <property type="entry name" value="NAD(P)-binding Rossmann-like Domain"/>
    <property type="match status" value="1"/>
</dbReference>
<feature type="compositionally biased region" description="Polar residues" evidence="3">
    <location>
        <begin position="9"/>
        <end position="28"/>
    </location>
</feature>
<organism evidence="4 5">
    <name type="scientific">Streptomyces noursei</name>
    <name type="common">Streptomyces albulus</name>
    <dbReference type="NCBI Taxonomy" id="1971"/>
    <lineage>
        <taxon>Bacteria</taxon>
        <taxon>Bacillati</taxon>
        <taxon>Actinomycetota</taxon>
        <taxon>Actinomycetes</taxon>
        <taxon>Kitasatosporales</taxon>
        <taxon>Streptomycetaceae</taxon>
        <taxon>Streptomyces</taxon>
    </lineage>
</organism>
<dbReference type="InterPro" id="IPR020904">
    <property type="entry name" value="Sc_DH/Rdtase_CS"/>
</dbReference>
<dbReference type="SUPFAM" id="SSF51735">
    <property type="entry name" value="NAD(P)-binding Rossmann-fold domains"/>
    <property type="match status" value="1"/>
</dbReference>
<dbReference type="InterPro" id="IPR002347">
    <property type="entry name" value="SDR_fam"/>
</dbReference>
<reference evidence="4 5" key="1">
    <citation type="journal article" date="2019" name="Microbiol. Resour. Announc.">
        <title>Draft Genome Sequence of the Most Traditional epsilon-Poly-l-Lysine Producer, Streptomyces albulus NBRC14147.</title>
        <authorList>
            <person name="Yamanaka K."/>
            <person name="Hamano Y."/>
        </authorList>
    </citation>
    <scope>NUCLEOTIDE SEQUENCE [LARGE SCALE GENOMIC DNA]</scope>
    <source>
        <strain evidence="4 5">NBRC 14147</strain>
    </source>
</reference>
<dbReference type="InterPro" id="IPR051122">
    <property type="entry name" value="SDR_DHRS6-like"/>
</dbReference>